<feature type="compositionally biased region" description="Polar residues" evidence="3">
    <location>
        <begin position="822"/>
        <end position="843"/>
    </location>
</feature>
<feature type="compositionally biased region" description="Low complexity" evidence="3">
    <location>
        <begin position="502"/>
        <end position="511"/>
    </location>
</feature>
<feature type="compositionally biased region" description="Low complexity" evidence="3">
    <location>
        <begin position="1890"/>
        <end position="1915"/>
    </location>
</feature>
<dbReference type="CDD" id="cd11810">
    <property type="entry name" value="SH3_RUSC1_like"/>
    <property type="match status" value="1"/>
</dbReference>
<dbReference type="InterPro" id="IPR047343">
    <property type="entry name" value="RUSC1_2"/>
</dbReference>
<feature type="region of interest" description="Disordered" evidence="3">
    <location>
        <begin position="921"/>
        <end position="971"/>
    </location>
</feature>
<feature type="region of interest" description="Disordered" evidence="3">
    <location>
        <begin position="1658"/>
        <end position="1691"/>
    </location>
</feature>
<evidence type="ECO:0000313" key="7">
    <source>
        <dbReference type="EMBL" id="KAK7872761.1"/>
    </source>
</evidence>
<feature type="domain" description="SH3" evidence="5">
    <location>
        <begin position="2077"/>
        <end position="2136"/>
    </location>
</feature>
<feature type="compositionally biased region" description="Low complexity" evidence="3">
    <location>
        <begin position="768"/>
        <end position="777"/>
    </location>
</feature>
<evidence type="ECO:0000313" key="8">
    <source>
        <dbReference type="Proteomes" id="UP001378592"/>
    </source>
</evidence>
<evidence type="ECO:0008006" key="9">
    <source>
        <dbReference type="Google" id="ProtNLM"/>
    </source>
</evidence>
<keyword evidence="4" id="KW-0732">Signal</keyword>
<feature type="region of interest" description="Disordered" evidence="3">
    <location>
        <begin position="327"/>
        <end position="346"/>
    </location>
</feature>
<dbReference type="CDD" id="cd17685">
    <property type="entry name" value="RUN_RUSC"/>
    <property type="match status" value="1"/>
</dbReference>
<feature type="compositionally biased region" description="Polar residues" evidence="3">
    <location>
        <begin position="1092"/>
        <end position="1107"/>
    </location>
</feature>
<dbReference type="InterPro" id="IPR037213">
    <property type="entry name" value="Run_dom_sf"/>
</dbReference>
<proteinExistence type="predicted"/>
<dbReference type="PROSITE" id="PS50002">
    <property type="entry name" value="SH3"/>
    <property type="match status" value="1"/>
</dbReference>
<comment type="caution">
    <text evidence="7">The sequence shown here is derived from an EMBL/GenBank/DDBJ whole genome shotgun (WGS) entry which is preliminary data.</text>
</comment>
<evidence type="ECO:0000256" key="1">
    <source>
        <dbReference type="ARBA" id="ARBA00022443"/>
    </source>
</evidence>
<feature type="compositionally biased region" description="Low complexity" evidence="3">
    <location>
        <begin position="1669"/>
        <end position="1691"/>
    </location>
</feature>
<feature type="compositionally biased region" description="Gly residues" evidence="3">
    <location>
        <begin position="333"/>
        <end position="345"/>
    </location>
</feature>
<evidence type="ECO:0000256" key="4">
    <source>
        <dbReference type="SAM" id="SignalP"/>
    </source>
</evidence>
<feature type="region of interest" description="Disordered" evidence="3">
    <location>
        <begin position="1719"/>
        <end position="1809"/>
    </location>
</feature>
<feature type="compositionally biased region" description="Pro residues" evidence="3">
    <location>
        <begin position="1868"/>
        <end position="1889"/>
    </location>
</feature>
<feature type="compositionally biased region" description="Low complexity" evidence="3">
    <location>
        <begin position="743"/>
        <end position="759"/>
    </location>
</feature>
<dbReference type="EMBL" id="JAZDUA010000020">
    <property type="protein sequence ID" value="KAK7872761.1"/>
    <property type="molecule type" value="Genomic_DNA"/>
</dbReference>
<feature type="region of interest" description="Disordered" evidence="3">
    <location>
        <begin position="27"/>
        <end position="76"/>
    </location>
</feature>
<feature type="compositionally biased region" description="Pro residues" evidence="3">
    <location>
        <begin position="597"/>
        <end position="609"/>
    </location>
</feature>
<feature type="region of interest" description="Disordered" evidence="3">
    <location>
        <begin position="1847"/>
        <end position="2076"/>
    </location>
</feature>
<feature type="compositionally biased region" description="Acidic residues" evidence="3">
    <location>
        <begin position="701"/>
        <end position="719"/>
    </location>
</feature>
<gene>
    <name evidence="7" type="ORF">R5R35_011887</name>
</gene>
<feature type="compositionally biased region" description="Low complexity" evidence="3">
    <location>
        <begin position="953"/>
        <end position="971"/>
    </location>
</feature>
<dbReference type="PANTHER" id="PTHR15591:SF13">
    <property type="entry name" value="RUN DOMAIN-CONTAINING PROTEIN"/>
    <property type="match status" value="1"/>
</dbReference>
<feature type="compositionally biased region" description="Low complexity" evidence="3">
    <location>
        <begin position="1950"/>
        <end position="1960"/>
    </location>
</feature>
<accession>A0AAN9ZEA4</accession>
<dbReference type="Gene3D" id="1.20.58.900">
    <property type="match status" value="1"/>
</dbReference>
<feature type="compositionally biased region" description="Low complexity" evidence="3">
    <location>
        <begin position="1077"/>
        <end position="1090"/>
    </location>
</feature>
<dbReference type="Proteomes" id="UP001378592">
    <property type="component" value="Unassembled WGS sequence"/>
</dbReference>
<feature type="region of interest" description="Disordered" evidence="3">
    <location>
        <begin position="1127"/>
        <end position="1170"/>
    </location>
</feature>
<feature type="region of interest" description="Disordered" evidence="3">
    <location>
        <begin position="1424"/>
        <end position="1449"/>
    </location>
</feature>
<feature type="compositionally biased region" description="Pro residues" evidence="3">
    <location>
        <begin position="1725"/>
        <end position="1734"/>
    </location>
</feature>
<feature type="region of interest" description="Disordered" evidence="3">
    <location>
        <begin position="624"/>
        <end position="643"/>
    </location>
</feature>
<feature type="compositionally biased region" description="Low complexity" evidence="3">
    <location>
        <begin position="1765"/>
        <end position="1775"/>
    </location>
</feature>
<reference evidence="7 8" key="1">
    <citation type="submission" date="2024-03" db="EMBL/GenBank/DDBJ databases">
        <title>The genome assembly and annotation of the cricket Gryllus longicercus Weissman &amp; Gray.</title>
        <authorList>
            <person name="Szrajer S."/>
            <person name="Gray D."/>
            <person name="Ylla G."/>
        </authorList>
    </citation>
    <scope>NUCLEOTIDE SEQUENCE [LARGE SCALE GENOMIC DNA]</scope>
    <source>
        <strain evidence="7">DAG 2021-001</strain>
        <tissue evidence="7">Whole body minus gut</tissue>
    </source>
</reference>
<dbReference type="InterPro" id="IPR036028">
    <property type="entry name" value="SH3-like_dom_sf"/>
</dbReference>
<dbReference type="SMART" id="SM00326">
    <property type="entry name" value="SH3"/>
    <property type="match status" value="1"/>
</dbReference>
<dbReference type="PANTHER" id="PTHR15591">
    <property type="entry name" value="RUN AND SH3 DOMAIN CONTAINING"/>
    <property type="match status" value="1"/>
</dbReference>
<feature type="compositionally biased region" description="Basic residues" evidence="3">
    <location>
        <begin position="31"/>
        <end position="45"/>
    </location>
</feature>
<feature type="compositionally biased region" description="Polar residues" evidence="3">
    <location>
        <begin position="561"/>
        <end position="570"/>
    </location>
</feature>
<keyword evidence="8" id="KW-1185">Reference proteome</keyword>
<feature type="compositionally biased region" description="Low complexity" evidence="3">
    <location>
        <begin position="929"/>
        <end position="943"/>
    </location>
</feature>
<feature type="region of interest" description="Disordered" evidence="3">
    <location>
        <begin position="1026"/>
        <end position="1114"/>
    </location>
</feature>
<evidence type="ECO:0000256" key="2">
    <source>
        <dbReference type="PROSITE-ProRule" id="PRU00192"/>
    </source>
</evidence>
<feature type="domain" description="RUN" evidence="6">
    <location>
        <begin position="1486"/>
        <end position="1638"/>
    </location>
</feature>
<dbReference type="Pfam" id="PF02759">
    <property type="entry name" value="RUN"/>
    <property type="match status" value="1"/>
</dbReference>
<feature type="signal peptide" evidence="4">
    <location>
        <begin position="1"/>
        <end position="18"/>
    </location>
</feature>
<feature type="compositionally biased region" description="Acidic residues" evidence="3">
    <location>
        <begin position="1268"/>
        <end position="1287"/>
    </location>
</feature>
<feature type="compositionally biased region" description="Gly residues" evidence="3">
    <location>
        <begin position="512"/>
        <end position="526"/>
    </location>
</feature>
<feature type="compositionally biased region" description="Gly residues" evidence="3">
    <location>
        <begin position="403"/>
        <end position="415"/>
    </location>
</feature>
<feature type="compositionally biased region" description="Low complexity" evidence="3">
    <location>
        <begin position="580"/>
        <end position="596"/>
    </location>
</feature>
<dbReference type="InterPro" id="IPR004012">
    <property type="entry name" value="Run_dom"/>
</dbReference>
<feature type="region of interest" description="Disordered" evidence="3">
    <location>
        <begin position="1264"/>
        <end position="1293"/>
    </location>
</feature>
<keyword evidence="1 2" id="KW-0728">SH3 domain</keyword>
<feature type="compositionally biased region" description="Low complexity" evidence="3">
    <location>
        <begin position="1436"/>
        <end position="1448"/>
    </location>
</feature>
<evidence type="ECO:0000256" key="3">
    <source>
        <dbReference type="SAM" id="MobiDB-lite"/>
    </source>
</evidence>
<dbReference type="Gene3D" id="2.30.30.40">
    <property type="entry name" value="SH3 Domains"/>
    <property type="match status" value="1"/>
</dbReference>
<dbReference type="Pfam" id="PF07653">
    <property type="entry name" value="SH3_2"/>
    <property type="match status" value="1"/>
</dbReference>
<sequence length="2137" mass="218762">MLVVFFCVMMKMLELSSAHVTASLANEDRRKLRQRRQRVPRRRRGAAAAARASQSPATGTGASVVASGTGAMDDGGGGRAASPALLLGSSPGAAHAHAHALALALERDCNSNAAGSFASESASLPDADFVQECQDYQWFLDYGYREGGGPQPGAGLLASLASSSGLTAPAGYEDLARDIDANLAEVDMEDFRSEDIHSVLSTLPAMCCGDLQAACEPGGEMFASVSGSLLARLEMDASSAGSPPSCGSQADDSAGSTDTMSLCKSELLFSPVKDCPLPGSNFSVDSLDCDLLTEHDIMLTCQANKDNYTIAFEGSVTLYSEDSDYHEPDLDAGGAGAAAGGGAGGRASPAAWAASARALRLGAGRSRALDSSMARSDSVYTTWSKLQKRSSDAQLASRRAAAEGGGPRDAGGGGHAHAHAQAPPGGSPVAGALKSQSLPNLSRRRRRCLLASLSGRLRPAAAAAAMSSSAESDTRSPATTVKLYDVQQSSSGLSETNSSVDGGACSSCGSGSASGGGRRSRGGGGAPQQHFSLVKLFMKQKSQSSERVGYAMDQSSASECWPASANSASEGDSDSFAQEAAAAAAGGRAGGAAASPPLTPPQPQPPPPSPHRRRALSFNDNATAAAGDREANGNDGGARTDTDLDVATNNWIRADDLAPTPGAELSASCLEDSLAEAAARRRLDAPRPRARGRALRQQHLDEDEDEEEEEEEDDEDDDASERSESVEQLSESVSKIEESALDLGASSCGSSGPLSLSSAPPAPPPPSAACRPRLPSANNNSAPYAGACPARYAPPLAADNNNGSVEAAAAAADEDEEERRAQATQTAPALMNRSVQTSTTTASGPAPAPPPPPLKVLGPGAAPRVAKLLAAKKPLFVFYPNYALPDLTFLQDKRGRLDAAAAAAATATDAKVYLVPQTFRASPAPSPAPAATRGPAPGEKPTAPAAPTPAPAPALAAGARAGARRGAAGRRPFSCTDVEALRRKGFAHVQDWESLTVLLPRECRRILEEVPELEAHLKTAAQVDEKPHFCASPPPPPPATTVTAAHGTPKSRRPRPASCGDCPADTGGALEPKGVPTSSSSSSTATQPSSGYRGSSTMLLTDSSGGPPTTAPAYNPLFVYRYDSVSSEGSMMSTPAPPPKRSVSLPNGKKNPDKITSSPSPPRPPLPRGILRQPEKILAPAQTTITAYNCKVHKNQTNSKRYSMFELGACKGSSLLEDDEFAGLYDNDAKMRLGRLGPSRARAQTLGTASDAKEAARRLAACLHPEKDIDEAEDEEADEGVDADVSDDVSGGSIGEVLPPMPPMPHRNAPVAAVDELVDDEEEADEEGEGAALSLEELLQVSALSALGPAAAAAAAAATDGSTTGWDDTQMQRLRLQVSKFLLGQQPTEPGADCRTPHNTPEHHAAGCACGPAHKKSVSFAERAAASPLREDHEMSPSSGSIGSIGSPTDTELAHQRGLVMAVAGAVDALVRLFSTTHDPVVAAPAAAELALTKLCPALYAVLGDGLKARLDTPFGAIPNSVWQVVEASAQQGPMTQALSELVLRINGEDVLSEGALRFNAFAFALLNARSLDAWLAFVRTRERVLRRHYAPAAAGTGPGLLAAAAAGAPAARAALDRVVATLQPLALLPFRLDPLYEARRLHASLRRLRQLSPQGAAPSAAFCEDGPEAAGEAASPAPGANANTSAPGGAARQWTLRQLVRSIQSSLTASADEEAAAAAVSAPWLPPPPPPPRSPRRSPEALLRQALAGESAPHHPNCSGASVAPAEPLPDLLAAGGGGGRWAAGERPRARPRSCTNPSSAGPAAGAGAGFSLVTDLASTVRKRWSGIHLGSKLFQAFDRLAAEDSDEEYTDSLEPAPRASAGDTVPPAPPAPAPTPASAPSPSPASAPAPAQASSPAVTTGSTGGTAAAPSPAMGGGGKFRRLQMKWEMLSGKEGGSAPGSPSPKSPKSPAATTSPDGAGAGAGASGRSKIPRPVSSPVRPSAIPVAGAARRTASSGAAPAAASPAPAKRPTAAAATTARASRADRPAPGAAAARPSSLPYRAPSARPAARALPATRRAASSSQGRVRGDAHAHPTPRFVRTLCHRLPTDSGHLSFNEGERLRVVLEVDAEWLLCCRGDRKGLVPRSAVIGADAA</sequence>
<evidence type="ECO:0000259" key="5">
    <source>
        <dbReference type="PROSITE" id="PS50002"/>
    </source>
</evidence>
<protein>
    <recommendedName>
        <fullName evidence="9">RUN domain-containing protein</fullName>
    </recommendedName>
</protein>
<feature type="region of interest" description="Disordered" evidence="3">
    <location>
        <begin position="681"/>
        <end position="857"/>
    </location>
</feature>
<feature type="chain" id="PRO_5043024773" description="RUN domain-containing protein" evidence="4">
    <location>
        <begin position="19"/>
        <end position="2137"/>
    </location>
</feature>
<dbReference type="SUPFAM" id="SSF50044">
    <property type="entry name" value="SH3-domain"/>
    <property type="match status" value="1"/>
</dbReference>
<organism evidence="7 8">
    <name type="scientific">Gryllus longicercus</name>
    <dbReference type="NCBI Taxonomy" id="2509291"/>
    <lineage>
        <taxon>Eukaryota</taxon>
        <taxon>Metazoa</taxon>
        <taxon>Ecdysozoa</taxon>
        <taxon>Arthropoda</taxon>
        <taxon>Hexapoda</taxon>
        <taxon>Insecta</taxon>
        <taxon>Pterygota</taxon>
        <taxon>Neoptera</taxon>
        <taxon>Polyneoptera</taxon>
        <taxon>Orthoptera</taxon>
        <taxon>Ensifera</taxon>
        <taxon>Gryllidea</taxon>
        <taxon>Grylloidea</taxon>
        <taxon>Gryllidae</taxon>
        <taxon>Gryllinae</taxon>
        <taxon>Gryllus</taxon>
    </lineage>
</organism>
<feature type="compositionally biased region" description="Low complexity" evidence="3">
    <location>
        <begin position="1974"/>
        <end position="2065"/>
    </location>
</feature>
<feature type="compositionally biased region" description="Polar residues" evidence="3">
    <location>
        <begin position="487"/>
        <end position="500"/>
    </location>
</feature>
<dbReference type="GO" id="GO:0031410">
    <property type="term" value="C:cytoplasmic vesicle"/>
    <property type="evidence" value="ECO:0007669"/>
    <property type="project" value="TreeGrafter"/>
</dbReference>
<evidence type="ECO:0000259" key="6">
    <source>
        <dbReference type="PROSITE" id="PS50826"/>
    </source>
</evidence>
<feature type="compositionally biased region" description="Basic and acidic residues" evidence="3">
    <location>
        <begin position="627"/>
        <end position="642"/>
    </location>
</feature>
<name>A0AAN9ZEA4_9ORTH</name>
<feature type="region of interest" description="Disordered" evidence="3">
    <location>
        <begin position="390"/>
        <end position="438"/>
    </location>
</feature>
<dbReference type="InterPro" id="IPR001452">
    <property type="entry name" value="SH3_domain"/>
</dbReference>
<feature type="region of interest" description="Disordered" evidence="3">
    <location>
        <begin position="487"/>
        <end position="528"/>
    </location>
</feature>
<dbReference type="PROSITE" id="PS50826">
    <property type="entry name" value="RUN"/>
    <property type="match status" value="1"/>
</dbReference>
<feature type="region of interest" description="Disordered" evidence="3">
    <location>
        <begin position="561"/>
        <end position="615"/>
    </location>
</feature>